<name>A0A9N7Y3E7_PLEPL</name>
<dbReference type="AlphaFoldDB" id="A0A9N7Y3E7"/>
<dbReference type="Proteomes" id="UP001153269">
    <property type="component" value="Unassembled WGS sequence"/>
</dbReference>
<evidence type="ECO:0000313" key="1">
    <source>
        <dbReference type="EMBL" id="CAB1416640.1"/>
    </source>
</evidence>
<sequence>MQQAAFTRGLIEESNGNWAKVSTRLYMLQAISEEQHEQGTPPPMCTLHWDSKLTPMLTDNWDLVPHKDSRPLSCFIPDEVEPPFLGKFLRAELIAFTAGVLDYKRGDYSEFVQLCLVYLGAD</sequence>
<organism evidence="1 2">
    <name type="scientific">Pleuronectes platessa</name>
    <name type="common">European plaice</name>
    <dbReference type="NCBI Taxonomy" id="8262"/>
    <lineage>
        <taxon>Eukaryota</taxon>
        <taxon>Metazoa</taxon>
        <taxon>Chordata</taxon>
        <taxon>Craniata</taxon>
        <taxon>Vertebrata</taxon>
        <taxon>Euteleostomi</taxon>
        <taxon>Actinopterygii</taxon>
        <taxon>Neopterygii</taxon>
        <taxon>Teleostei</taxon>
        <taxon>Neoteleostei</taxon>
        <taxon>Acanthomorphata</taxon>
        <taxon>Carangaria</taxon>
        <taxon>Pleuronectiformes</taxon>
        <taxon>Pleuronectoidei</taxon>
        <taxon>Pleuronectidae</taxon>
        <taxon>Pleuronectes</taxon>
    </lineage>
</organism>
<protein>
    <submittedName>
        <fullName evidence="1">Uncharacterized protein</fullName>
    </submittedName>
</protein>
<evidence type="ECO:0000313" key="2">
    <source>
        <dbReference type="Proteomes" id="UP001153269"/>
    </source>
</evidence>
<gene>
    <name evidence="1" type="ORF">PLEPLA_LOCUS4431</name>
</gene>
<proteinExistence type="predicted"/>
<keyword evidence="2" id="KW-1185">Reference proteome</keyword>
<comment type="caution">
    <text evidence="1">The sequence shown here is derived from an EMBL/GenBank/DDBJ whole genome shotgun (WGS) entry which is preliminary data.</text>
</comment>
<feature type="non-terminal residue" evidence="1">
    <location>
        <position position="1"/>
    </location>
</feature>
<dbReference type="EMBL" id="CADEAL010000222">
    <property type="protein sequence ID" value="CAB1416640.1"/>
    <property type="molecule type" value="Genomic_DNA"/>
</dbReference>
<reference evidence="1" key="1">
    <citation type="submission" date="2020-03" db="EMBL/GenBank/DDBJ databases">
        <authorList>
            <person name="Weist P."/>
        </authorList>
    </citation>
    <scope>NUCLEOTIDE SEQUENCE</scope>
</reference>
<accession>A0A9N7Y3E7</accession>